<gene>
    <name evidence="1" type="ORF">PC117_g27305</name>
</gene>
<reference evidence="1" key="1">
    <citation type="submission" date="2018-10" db="EMBL/GenBank/DDBJ databases">
        <title>Effector identification in a new, highly contiguous assembly of the strawberry crown rot pathogen Phytophthora cactorum.</title>
        <authorList>
            <person name="Armitage A.D."/>
            <person name="Nellist C.F."/>
            <person name="Bates H."/>
            <person name="Vickerstaff R.J."/>
            <person name="Harrison R.J."/>
        </authorList>
    </citation>
    <scope>NUCLEOTIDE SEQUENCE</scope>
    <source>
        <strain evidence="1">4040</strain>
    </source>
</reference>
<name>A0A8T1AD04_9STRA</name>
<dbReference type="EMBL" id="RCMK01003199">
    <property type="protein sequence ID" value="KAG2876113.1"/>
    <property type="molecule type" value="Genomic_DNA"/>
</dbReference>
<accession>A0A8T1AD04</accession>
<sequence length="95" mass="10407">MALCRPAFGGLQLQRQRHRPLKAFVQELASGHAAIAAFDLVEVFASVFFAKVDNSTSILSGASAQLEAKLCFFLSREAAGVRILVLSARCTWWTH</sequence>
<dbReference type="AlphaFoldDB" id="A0A8T1AD04"/>
<evidence type="ECO:0000313" key="1">
    <source>
        <dbReference type="EMBL" id="KAG2876113.1"/>
    </source>
</evidence>
<comment type="caution">
    <text evidence="1">The sequence shown here is derived from an EMBL/GenBank/DDBJ whole genome shotgun (WGS) entry which is preliminary data.</text>
</comment>
<proteinExistence type="predicted"/>
<dbReference type="Proteomes" id="UP000736787">
    <property type="component" value="Unassembled WGS sequence"/>
</dbReference>
<organism evidence="1 2">
    <name type="scientific">Phytophthora cactorum</name>
    <dbReference type="NCBI Taxonomy" id="29920"/>
    <lineage>
        <taxon>Eukaryota</taxon>
        <taxon>Sar</taxon>
        <taxon>Stramenopiles</taxon>
        <taxon>Oomycota</taxon>
        <taxon>Peronosporomycetes</taxon>
        <taxon>Peronosporales</taxon>
        <taxon>Peronosporaceae</taxon>
        <taxon>Phytophthora</taxon>
    </lineage>
</organism>
<protein>
    <submittedName>
        <fullName evidence="1">Uncharacterized protein</fullName>
    </submittedName>
</protein>
<evidence type="ECO:0000313" key="2">
    <source>
        <dbReference type="Proteomes" id="UP000736787"/>
    </source>
</evidence>